<dbReference type="Gramene" id="OIT28897">
    <property type="protein sequence ID" value="OIT28897"/>
    <property type="gene ID" value="A4A49_33135"/>
</dbReference>
<proteinExistence type="predicted"/>
<dbReference type="GO" id="GO:0016740">
    <property type="term" value="F:transferase activity"/>
    <property type="evidence" value="ECO:0007669"/>
    <property type="project" value="UniProtKB-KW"/>
</dbReference>
<dbReference type="EMBL" id="MJEQ01001918">
    <property type="protein sequence ID" value="OIT28897.1"/>
    <property type="molecule type" value="Genomic_DNA"/>
</dbReference>
<comment type="caution">
    <text evidence="1">The sequence shown here is derived from an EMBL/GenBank/DDBJ whole genome shotgun (WGS) entry which is preliminary data.</text>
</comment>
<dbReference type="AlphaFoldDB" id="A0A314KHZ2"/>
<reference evidence="1" key="1">
    <citation type="submission" date="2016-11" db="EMBL/GenBank/DDBJ databases">
        <title>The genome of Nicotiana attenuata.</title>
        <authorList>
            <person name="Xu S."/>
            <person name="Brockmoeller T."/>
            <person name="Gaquerel E."/>
            <person name="Navarro A."/>
            <person name="Kuhl H."/>
            <person name="Gase K."/>
            <person name="Ling Z."/>
            <person name="Zhou W."/>
            <person name="Kreitzer C."/>
            <person name="Stanke M."/>
            <person name="Tang H."/>
            <person name="Lyons E."/>
            <person name="Pandey P."/>
            <person name="Pandey S.P."/>
            <person name="Timmermann B."/>
            <person name="Baldwin I.T."/>
        </authorList>
    </citation>
    <scope>NUCLEOTIDE SEQUENCE [LARGE SCALE GENOMIC DNA]</scope>
    <source>
        <strain evidence="1">UT</strain>
    </source>
</reference>
<organism evidence="1 2">
    <name type="scientific">Nicotiana attenuata</name>
    <name type="common">Coyote tobacco</name>
    <dbReference type="NCBI Taxonomy" id="49451"/>
    <lineage>
        <taxon>Eukaryota</taxon>
        <taxon>Viridiplantae</taxon>
        <taxon>Streptophyta</taxon>
        <taxon>Embryophyta</taxon>
        <taxon>Tracheophyta</taxon>
        <taxon>Spermatophyta</taxon>
        <taxon>Magnoliopsida</taxon>
        <taxon>eudicotyledons</taxon>
        <taxon>Gunneridae</taxon>
        <taxon>Pentapetalae</taxon>
        <taxon>asterids</taxon>
        <taxon>lamiids</taxon>
        <taxon>Solanales</taxon>
        <taxon>Solanaceae</taxon>
        <taxon>Nicotianoideae</taxon>
        <taxon>Nicotianeae</taxon>
        <taxon>Nicotiana</taxon>
    </lineage>
</organism>
<evidence type="ECO:0000313" key="1">
    <source>
        <dbReference type="EMBL" id="OIT28897.1"/>
    </source>
</evidence>
<protein>
    <submittedName>
        <fullName evidence="1">Zeatin o-xylosyltransferase</fullName>
    </submittedName>
</protein>
<gene>
    <name evidence="1" type="primary">ZOX1_0</name>
    <name evidence="1" type="ORF">A4A49_33135</name>
</gene>
<evidence type="ECO:0000313" key="2">
    <source>
        <dbReference type="Proteomes" id="UP000187609"/>
    </source>
</evidence>
<dbReference type="Proteomes" id="UP000187609">
    <property type="component" value="Unassembled WGS sequence"/>
</dbReference>
<name>A0A314KHZ2_NICAT</name>
<accession>A0A314KHZ2</accession>
<sequence>MKESNSIREAPPFSVDYLTAAPNSSALFLIISPSSDAINFLTTFSMVDALTSSSRFSTPSQSGLFPIFPSPENHFLVDHNPLAKQLLALP</sequence>
<keyword evidence="2" id="KW-1185">Reference proteome</keyword>